<reference evidence="1 2" key="1">
    <citation type="submission" date="2023-01" db="EMBL/GenBank/DDBJ databases">
        <title>Analysis of 21 Apiospora genomes using comparative genomics revels a genus with tremendous synthesis potential of carbohydrate active enzymes and secondary metabolites.</title>
        <authorList>
            <person name="Sorensen T."/>
        </authorList>
    </citation>
    <scope>NUCLEOTIDE SEQUENCE [LARGE SCALE GENOMIC DNA]</scope>
    <source>
        <strain evidence="1 2">CBS 135458</strain>
    </source>
</reference>
<dbReference type="EMBL" id="JAQQWL010000013">
    <property type="protein sequence ID" value="KAK8042403.1"/>
    <property type="molecule type" value="Genomic_DNA"/>
</dbReference>
<dbReference type="RefSeq" id="XP_066709256.1">
    <property type="nucleotide sequence ID" value="XM_066864295.1"/>
</dbReference>
<evidence type="ECO:0000313" key="2">
    <source>
        <dbReference type="Proteomes" id="UP001480595"/>
    </source>
</evidence>
<sequence length="436" mass="50529">MEPNDADEVVTQLRQWVLSYYETSSVIYLFSPEWEAFERVKWQEYNVLEARRLAFHTPPLAQEIKMENRRADLLRFKDQYHCPLNETLYDICPLAVRMDQFEAHDSQDRLYSWKSLLQSWTRFQALFDSYNDFQLYLSPSKRASYLLLKEWWESSYCDPYLMALASSEDTRCGLDGPRKLAIRRKGPTAQAQASRQPVHMDRLILHPQDDSPEADIEIARQASIFRGYRGSIAWLNDVGSWDGVRNGLRWLSLKLQENIMRPYNSPTPWYRSVTAADLSAAAQVAQSPSEHSKVHSTEPISWFSSPCTLQEAVLCPDITLCSRDWTKLTDDWDAAISLQSLMVFMHQCERFCITEGPIEKSFASGAGYLGALISHFDRKQSRAKRDSFTAAKQLHELCVLTCQGSSGRSQFGRNLDDLRRWEHLDDEYRLHLLLVQ</sequence>
<comment type="caution">
    <text evidence="1">The sequence shown here is derived from an EMBL/GenBank/DDBJ whole genome shotgun (WGS) entry which is preliminary data.</text>
</comment>
<dbReference type="Proteomes" id="UP001480595">
    <property type="component" value="Unassembled WGS sequence"/>
</dbReference>
<name>A0ABR1T726_9PEZI</name>
<organism evidence="1 2">
    <name type="scientific">Apiospora phragmitis</name>
    <dbReference type="NCBI Taxonomy" id="2905665"/>
    <lineage>
        <taxon>Eukaryota</taxon>
        <taxon>Fungi</taxon>
        <taxon>Dikarya</taxon>
        <taxon>Ascomycota</taxon>
        <taxon>Pezizomycotina</taxon>
        <taxon>Sordariomycetes</taxon>
        <taxon>Xylariomycetidae</taxon>
        <taxon>Amphisphaeriales</taxon>
        <taxon>Apiosporaceae</taxon>
        <taxon>Apiospora</taxon>
    </lineage>
</organism>
<gene>
    <name evidence="1" type="ORF">PG994_012886</name>
</gene>
<proteinExistence type="predicted"/>
<accession>A0ABR1T726</accession>
<protein>
    <submittedName>
        <fullName evidence="1">Uncharacterized protein</fullName>
    </submittedName>
</protein>
<evidence type="ECO:0000313" key="1">
    <source>
        <dbReference type="EMBL" id="KAK8042403.1"/>
    </source>
</evidence>
<keyword evidence="2" id="KW-1185">Reference proteome</keyword>
<dbReference type="GeneID" id="92097358"/>